<dbReference type="InterPro" id="IPR036259">
    <property type="entry name" value="MFS_trans_sf"/>
</dbReference>
<feature type="transmembrane region" description="Helical" evidence="4">
    <location>
        <begin position="129"/>
        <end position="149"/>
    </location>
</feature>
<name>A0A8H3YH36_9TREE</name>
<feature type="region of interest" description="Disordered" evidence="3">
    <location>
        <begin position="1"/>
        <end position="80"/>
    </location>
</feature>
<feature type="transmembrane region" description="Helical" evidence="4">
    <location>
        <begin position="257"/>
        <end position="276"/>
    </location>
</feature>
<dbReference type="AlphaFoldDB" id="A0A8H3YH36"/>
<evidence type="ECO:0000256" key="4">
    <source>
        <dbReference type="SAM" id="Phobius"/>
    </source>
</evidence>
<evidence type="ECO:0000256" key="1">
    <source>
        <dbReference type="ARBA" id="ARBA00004141"/>
    </source>
</evidence>
<feature type="transmembrane region" description="Helical" evidence="4">
    <location>
        <begin position="424"/>
        <end position="445"/>
    </location>
</feature>
<dbReference type="Pfam" id="PF07690">
    <property type="entry name" value="MFS_1"/>
    <property type="match status" value="1"/>
</dbReference>
<feature type="transmembrane region" description="Helical" evidence="4">
    <location>
        <begin position="485"/>
        <end position="509"/>
    </location>
</feature>
<dbReference type="InterPro" id="IPR011701">
    <property type="entry name" value="MFS"/>
</dbReference>
<protein>
    <recommendedName>
        <fullName evidence="5">Major facilitator superfamily (MFS) profile domain-containing protein</fullName>
    </recommendedName>
</protein>
<reference evidence="6" key="1">
    <citation type="submission" date="2020-07" db="EMBL/GenBank/DDBJ databases">
        <title>Draft Genome Sequence of a Deep-Sea Yeast, Naganishia (Cryptococcus) liquefaciens strain N6.</title>
        <authorList>
            <person name="Han Y.W."/>
            <person name="Kajitani R."/>
            <person name="Morimoto H."/>
            <person name="Parhat M."/>
            <person name="Tsubouchi H."/>
            <person name="Bakenova O."/>
            <person name="Ogata M."/>
            <person name="Argunhan B."/>
            <person name="Aoki R."/>
            <person name="Kajiwara S."/>
            <person name="Itoh T."/>
            <person name="Iwasaki H."/>
        </authorList>
    </citation>
    <scope>NUCLEOTIDE SEQUENCE</scope>
    <source>
        <strain evidence="6">N6</strain>
    </source>
</reference>
<feature type="compositionally biased region" description="Polar residues" evidence="3">
    <location>
        <begin position="31"/>
        <end position="51"/>
    </location>
</feature>
<dbReference type="CDD" id="cd17352">
    <property type="entry name" value="MFS_MCT_SLC16"/>
    <property type="match status" value="1"/>
</dbReference>
<feature type="transmembrane region" description="Helical" evidence="4">
    <location>
        <begin position="391"/>
        <end position="412"/>
    </location>
</feature>
<feature type="transmembrane region" description="Helical" evidence="4">
    <location>
        <begin position="365"/>
        <end position="384"/>
    </location>
</feature>
<keyword evidence="4" id="KW-1133">Transmembrane helix</keyword>
<evidence type="ECO:0000313" key="7">
    <source>
        <dbReference type="Proteomes" id="UP000620104"/>
    </source>
</evidence>
<dbReference type="InterPro" id="IPR050327">
    <property type="entry name" value="Proton-linked_MCT"/>
</dbReference>
<dbReference type="PROSITE" id="PS50850">
    <property type="entry name" value="MFS"/>
    <property type="match status" value="1"/>
</dbReference>
<gene>
    <name evidence="6" type="ORF">NliqN6_3668</name>
</gene>
<keyword evidence="4" id="KW-0472">Membrane</keyword>
<evidence type="ECO:0000259" key="5">
    <source>
        <dbReference type="PROSITE" id="PS50850"/>
    </source>
</evidence>
<dbReference type="InterPro" id="IPR020846">
    <property type="entry name" value="MFS_dom"/>
</dbReference>
<keyword evidence="7" id="KW-1185">Reference proteome</keyword>
<evidence type="ECO:0000256" key="3">
    <source>
        <dbReference type="SAM" id="MobiDB-lite"/>
    </source>
</evidence>
<feature type="domain" description="Major facilitator superfamily (MFS) profile" evidence="5">
    <location>
        <begin position="129"/>
        <end position="510"/>
    </location>
</feature>
<feature type="transmembrane region" description="Helical" evidence="4">
    <location>
        <begin position="328"/>
        <end position="345"/>
    </location>
</feature>
<dbReference type="Gene3D" id="1.20.1250.20">
    <property type="entry name" value="MFS general substrate transporter like domains"/>
    <property type="match status" value="2"/>
</dbReference>
<feature type="transmembrane region" description="Helical" evidence="4">
    <location>
        <begin position="224"/>
        <end position="250"/>
    </location>
</feature>
<comment type="subcellular location">
    <subcellularLocation>
        <location evidence="1">Membrane</location>
        <topology evidence="1">Multi-pass membrane protein</topology>
    </subcellularLocation>
</comment>
<comment type="similarity">
    <text evidence="2">Belongs to the major facilitator superfamily. Monocarboxylate porter (TC 2.A.1.13) family.</text>
</comment>
<feature type="transmembrane region" description="Helical" evidence="4">
    <location>
        <begin position="199"/>
        <end position="218"/>
    </location>
</feature>
<dbReference type="GO" id="GO:0016020">
    <property type="term" value="C:membrane"/>
    <property type="evidence" value="ECO:0007669"/>
    <property type="project" value="UniProtKB-SubCell"/>
</dbReference>
<sequence>MERRLSQNAQKPKPARTSHSLQNSLDRRQRQSISCSDSGTLDDTASQSSWKSPAEAGVHPREPNNVDDELDIAPVDQPPDIQAQQDREPFAVLARHLSGVSVVSKQETSAESGNAAQPFDPPPDGGFQAWSVVMGAWFVLFVQFGIITSFGQFEEYYASHQLSHLPKQKISWCGSLSTFCVFFFSIFSGRYFDAHGPRLLIIGGTTIGVVALFCLAFCKEYYQFILAHLLFGIAGGIVYNPCTSCVAHWFLRKRATAVGLILCGSGLGGVLLPIMLSRLFPQIGFRNSVLALAGVATVLFLPSWFTVKARLPPKKGVPWSHVTKPWKEVRYTVFVLGVAMVWMNYFSPYFYANDFALSQGIPRHIATYATAILNAGSFTGRALSGPMAERFGVIEVFIASGAAGGISVLVLWSSRDVGTAGSIIGLFLYGLFGGAVIALVAACCAQISPVREFGLRLGMMWTIASLPLLAGPQICGVLIEEEKGYTTFSIFSGVTIITGSLMAFAPVMWKRFQDHRRRSGRVKNALEEEKS</sequence>
<comment type="caution">
    <text evidence="6">The sequence shown here is derived from an EMBL/GenBank/DDBJ whole genome shotgun (WGS) entry which is preliminary data.</text>
</comment>
<feature type="transmembrane region" description="Helical" evidence="4">
    <location>
        <begin position="288"/>
        <end position="307"/>
    </location>
</feature>
<dbReference type="PANTHER" id="PTHR11360:SF177">
    <property type="entry name" value="RIBOFLAVIN TRANSPORTER MCH5"/>
    <property type="match status" value="1"/>
</dbReference>
<accession>A0A8H3YH36</accession>
<dbReference type="Proteomes" id="UP000620104">
    <property type="component" value="Unassembled WGS sequence"/>
</dbReference>
<proteinExistence type="inferred from homology"/>
<dbReference type="GO" id="GO:0022857">
    <property type="term" value="F:transmembrane transporter activity"/>
    <property type="evidence" value="ECO:0007669"/>
    <property type="project" value="InterPro"/>
</dbReference>
<feature type="transmembrane region" description="Helical" evidence="4">
    <location>
        <begin position="169"/>
        <end position="187"/>
    </location>
</feature>
<dbReference type="SUPFAM" id="SSF103473">
    <property type="entry name" value="MFS general substrate transporter"/>
    <property type="match status" value="1"/>
</dbReference>
<dbReference type="PANTHER" id="PTHR11360">
    <property type="entry name" value="MONOCARBOXYLATE TRANSPORTER"/>
    <property type="match status" value="1"/>
</dbReference>
<evidence type="ECO:0000313" key="6">
    <source>
        <dbReference type="EMBL" id="GHJ87266.1"/>
    </source>
</evidence>
<feature type="compositionally biased region" description="Polar residues" evidence="3">
    <location>
        <begin position="1"/>
        <end position="10"/>
    </location>
</feature>
<evidence type="ECO:0000256" key="2">
    <source>
        <dbReference type="ARBA" id="ARBA00006727"/>
    </source>
</evidence>
<dbReference type="OrthoDB" id="6509908at2759"/>
<dbReference type="EMBL" id="BLZA01000021">
    <property type="protein sequence ID" value="GHJ87266.1"/>
    <property type="molecule type" value="Genomic_DNA"/>
</dbReference>
<organism evidence="6 7">
    <name type="scientific">Naganishia liquefaciens</name>
    <dbReference type="NCBI Taxonomy" id="104408"/>
    <lineage>
        <taxon>Eukaryota</taxon>
        <taxon>Fungi</taxon>
        <taxon>Dikarya</taxon>
        <taxon>Basidiomycota</taxon>
        <taxon>Agaricomycotina</taxon>
        <taxon>Tremellomycetes</taxon>
        <taxon>Filobasidiales</taxon>
        <taxon>Filobasidiaceae</taxon>
        <taxon>Naganishia</taxon>
    </lineage>
</organism>
<keyword evidence="4" id="KW-0812">Transmembrane</keyword>
<feature type="transmembrane region" description="Helical" evidence="4">
    <location>
        <begin position="457"/>
        <end position="479"/>
    </location>
</feature>